<keyword evidence="1" id="KW-0175">Coiled coil</keyword>
<reference evidence="3" key="1">
    <citation type="submission" date="2019-11" db="UniProtKB">
        <authorList>
            <consortium name="WormBaseParasite"/>
        </authorList>
    </citation>
    <scope>IDENTIFICATION</scope>
</reference>
<dbReference type="InterPro" id="IPR029602">
    <property type="entry name" value="IFT74"/>
</dbReference>
<evidence type="ECO:0000313" key="3">
    <source>
        <dbReference type="WBParaSite" id="MCU_005665-RB"/>
    </source>
</evidence>
<feature type="coiled-coil region" evidence="1">
    <location>
        <begin position="288"/>
        <end position="329"/>
    </location>
</feature>
<feature type="coiled-coil region" evidence="1">
    <location>
        <begin position="163"/>
        <end position="254"/>
    </location>
</feature>
<sequence>MRPGTGNRLRTGHVPPAPAGTATRLTTGLRQRTAFQGGVPSATLNADLRIEDRPITQQGLEGLKTGVKGPRRQIEDRSYFIGVLRGKINEVSAELASIAAQHEEAEKENQSYVQYEQMAEALAAEIKGLQGELGDYNTLVDKATIGHDISSIELDWEDVKMANERAELGLERLFEERKKKESQLKSLEMEYEQERRIAEGVVEDMTDEQKSAYLKLKDLSQHLLKQLEMGQKELEELSAKRRELELDISSSQVKQEAMRILGQLREVEAKRDQLLAAEASQEDPQVERERLLAKIKEDNRETANMDREIRELNEKIREDESAVGQMSAELEDIHSERNQKFWELKRREQQMDTFLNSFSTAKAEENEAAGVLEDQIVKSLEKASQYIVSTNQTNEFTAGDRQNIDTNQLADQLTFKSKELAKSASTADSLDGERLRLQRDLQKVDQLEGKISQELQTLKKSITKMEAEIKRFSDLESVREVTEEKRVFLTREQERLALARNQLSEMNQSLSAEYSDAQLQLSSQDMHIQLSALEKRLVQHEQTTHSLREAIANKRSLTDCAPLAEKARELVRAYNETLKASLGTRISL</sequence>
<dbReference type="PANTHER" id="PTHR31432:SF0">
    <property type="entry name" value="INTRAFLAGELLAR TRANSPORT PROTEIN 74 HOMOLOG"/>
    <property type="match status" value="1"/>
</dbReference>
<dbReference type="GO" id="GO:0048487">
    <property type="term" value="F:beta-tubulin binding"/>
    <property type="evidence" value="ECO:0007669"/>
    <property type="project" value="InterPro"/>
</dbReference>
<dbReference type="WBParaSite" id="MCU_005665-RB">
    <property type="protein sequence ID" value="MCU_005665-RB"/>
    <property type="gene ID" value="MCU_005665"/>
</dbReference>
<feature type="region of interest" description="Disordered" evidence="2">
    <location>
        <begin position="1"/>
        <end position="22"/>
    </location>
</feature>
<evidence type="ECO:0000256" key="1">
    <source>
        <dbReference type="SAM" id="Coils"/>
    </source>
</evidence>
<evidence type="ECO:0000256" key="2">
    <source>
        <dbReference type="SAM" id="MobiDB-lite"/>
    </source>
</evidence>
<dbReference type="PANTHER" id="PTHR31432">
    <property type="entry name" value="INTRAFLAGELLAR TRANSPORT PROTEIN 74 HOMOLOG"/>
    <property type="match status" value="1"/>
</dbReference>
<proteinExistence type="predicted"/>
<protein>
    <submittedName>
        <fullName evidence="3">Intraflagellar transport protein 74 homolog</fullName>
    </submittedName>
</protein>
<feature type="coiled-coil region" evidence="1">
    <location>
        <begin position="88"/>
        <end position="132"/>
    </location>
</feature>
<name>A0A5K3F5D1_MESCO</name>
<organism evidence="3">
    <name type="scientific">Mesocestoides corti</name>
    <name type="common">Flatworm</name>
    <dbReference type="NCBI Taxonomy" id="53468"/>
    <lineage>
        <taxon>Eukaryota</taxon>
        <taxon>Metazoa</taxon>
        <taxon>Spiralia</taxon>
        <taxon>Lophotrochozoa</taxon>
        <taxon>Platyhelminthes</taxon>
        <taxon>Cestoda</taxon>
        <taxon>Eucestoda</taxon>
        <taxon>Cyclophyllidea</taxon>
        <taxon>Mesocestoididae</taxon>
        <taxon>Mesocestoides</taxon>
    </lineage>
</organism>
<dbReference type="GO" id="GO:0005929">
    <property type="term" value="C:cilium"/>
    <property type="evidence" value="ECO:0007669"/>
    <property type="project" value="TreeGrafter"/>
</dbReference>
<dbReference type="GO" id="GO:0030992">
    <property type="term" value="C:intraciliary transport particle B"/>
    <property type="evidence" value="ECO:0007669"/>
    <property type="project" value="InterPro"/>
</dbReference>
<feature type="coiled-coil region" evidence="1">
    <location>
        <begin position="455"/>
        <end position="550"/>
    </location>
</feature>
<dbReference type="GO" id="GO:0035735">
    <property type="term" value="P:intraciliary transport involved in cilium assembly"/>
    <property type="evidence" value="ECO:0007669"/>
    <property type="project" value="TreeGrafter"/>
</dbReference>
<accession>A0A5K3F5D1</accession>
<dbReference type="AlphaFoldDB" id="A0A5K3F5D1"/>